<dbReference type="InterPro" id="IPR036400">
    <property type="entry name" value="Cyt_B5-like_heme/steroid_sf"/>
</dbReference>
<dbReference type="PANTHER" id="PTHR46237">
    <property type="entry name" value="CYTOCHROME B5 REDUCTASE 4 FAMILY MEMBER"/>
    <property type="match status" value="1"/>
</dbReference>
<gene>
    <name evidence="7" type="ORF">N7476_008419</name>
</gene>
<keyword evidence="8" id="KW-1185">Reference proteome</keyword>
<dbReference type="FunFam" id="3.10.120.10:FF:000001">
    <property type="entry name" value="Cytochrome b5 reductase 4"/>
    <property type="match status" value="1"/>
</dbReference>
<evidence type="ECO:0000313" key="7">
    <source>
        <dbReference type="EMBL" id="KAJ5307763.1"/>
    </source>
</evidence>
<dbReference type="PANTHER" id="PTHR46237:SF1">
    <property type="entry name" value="CYTOCHROME B5 REDUCTASE 4"/>
    <property type="match status" value="1"/>
</dbReference>
<comment type="similarity">
    <text evidence="4">Belongs to the cytochrome b5 family.</text>
</comment>
<reference evidence="7" key="2">
    <citation type="journal article" date="2023" name="IMA Fungus">
        <title>Comparative genomic study of the Penicillium genus elucidates a diverse pangenome and 15 lateral gene transfer events.</title>
        <authorList>
            <person name="Petersen C."/>
            <person name="Sorensen T."/>
            <person name="Nielsen M.R."/>
            <person name="Sondergaard T.E."/>
            <person name="Sorensen J.L."/>
            <person name="Fitzpatrick D.A."/>
            <person name="Frisvad J.C."/>
            <person name="Nielsen K.L."/>
        </authorList>
    </citation>
    <scope>NUCLEOTIDE SEQUENCE</scope>
    <source>
        <strain evidence="7">IBT 21472</strain>
    </source>
</reference>
<dbReference type="SMART" id="SM01117">
    <property type="entry name" value="Cyt-b5"/>
    <property type="match status" value="1"/>
</dbReference>
<evidence type="ECO:0000313" key="8">
    <source>
        <dbReference type="Proteomes" id="UP001147746"/>
    </source>
</evidence>
<comment type="caution">
    <text evidence="7">The sequence shown here is derived from an EMBL/GenBank/DDBJ whole genome shotgun (WGS) entry which is preliminary data.</text>
</comment>
<keyword evidence="1 4" id="KW-0349">Heme</keyword>
<feature type="compositionally biased region" description="Low complexity" evidence="5">
    <location>
        <begin position="70"/>
        <end position="90"/>
    </location>
</feature>
<dbReference type="PROSITE" id="PS50255">
    <property type="entry name" value="CYTOCHROME_B5_2"/>
    <property type="match status" value="1"/>
</dbReference>
<dbReference type="Proteomes" id="UP001147746">
    <property type="component" value="Unassembled WGS sequence"/>
</dbReference>
<dbReference type="InterPro" id="IPR018506">
    <property type="entry name" value="Cyt_B5_heme-BS"/>
</dbReference>
<dbReference type="InterPro" id="IPR051872">
    <property type="entry name" value="Cytochrome_b5/Flavoprotein_Rdt"/>
</dbReference>
<keyword evidence="3 4" id="KW-0408">Iron</keyword>
<evidence type="ECO:0000256" key="3">
    <source>
        <dbReference type="ARBA" id="ARBA00023004"/>
    </source>
</evidence>
<dbReference type="GO" id="GO:0005737">
    <property type="term" value="C:cytoplasm"/>
    <property type="evidence" value="ECO:0007669"/>
    <property type="project" value="TreeGrafter"/>
</dbReference>
<feature type="domain" description="Cytochrome b5 heme-binding" evidence="6">
    <location>
        <begin position="261"/>
        <end position="339"/>
    </location>
</feature>
<dbReference type="PROSITE" id="PS00191">
    <property type="entry name" value="CYTOCHROME_B5_1"/>
    <property type="match status" value="1"/>
</dbReference>
<proteinExistence type="inferred from homology"/>
<dbReference type="Gene3D" id="3.10.120.10">
    <property type="entry name" value="Cytochrome b5-like heme/steroid binding domain"/>
    <property type="match status" value="1"/>
</dbReference>
<dbReference type="GO" id="GO:0046872">
    <property type="term" value="F:metal ion binding"/>
    <property type="evidence" value="ECO:0007669"/>
    <property type="project" value="UniProtKB-UniRule"/>
</dbReference>
<accession>A0A9W9PU70</accession>
<name>A0A9W9PU70_9EURO</name>
<dbReference type="InterPro" id="IPR001199">
    <property type="entry name" value="Cyt_B5-like_heme/steroid-bd"/>
</dbReference>
<evidence type="ECO:0000259" key="6">
    <source>
        <dbReference type="PROSITE" id="PS50255"/>
    </source>
</evidence>
<evidence type="ECO:0000256" key="4">
    <source>
        <dbReference type="RuleBase" id="RU362121"/>
    </source>
</evidence>
<feature type="compositionally biased region" description="Pro residues" evidence="5">
    <location>
        <begin position="33"/>
        <end position="47"/>
    </location>
</feature>
<dbReference type="GO" id="GO:0020037">
    <property type="term" value="F:heme binding"/>
    <property type="evidence" value="ECO:0007669"/>
    <property type="project" value="UniProtKB-UniRule"/>
</dbReference>
<dbReference type="GO" id="GO:0004128">
    <property type="term" value="F:cytochrome-b5 reductase activity, acting on NAD(P)H"/>
    <property type="evidence" value="ECO:0007669"/>
    <property type="project" value="TreeGrafter"/>
</dbReference>
<evidence type="ECO:0000256" key="2">
    <source>
        <dbReference type="ARBA" id="ARBA00022723"/>
    </source>
</evidence>
<evidence type="ECO:0000256" key="5">
    <source>
        <dbReference type="SAM" id="MobiDB-lite"/>
    </source>
</evidence>
<feature type="region of interest" description="Disordered" evidence="5">
    <location>
        <begin position="21"/>
        <end position="225"/>
    </location>
</feature>
<protein>
    <submittedName>
        <fullName evidence="7">Heme/steroid binding protein</fullName>
    </submittedName>
</protein>
<organism evidence="7 8">
    <name type="scientific">Penicillium atrosanguineum</name>
    <dbReference type="NCBI Taxonomy" id="1132637"/>
    <lineage>
        <taxon>Eukaryota</taxon>
        <taxon>Fungi</taxon>
        <taxon>Dikarya</taxon>
        <taxon>Ascomycota</taxon>
        <taxon>Pezizomycotina</taxon>
        <taxon>Eurotiomycetes</taxon>
        <taxon>Eurotiomycetidae</taxon>
        <taxon>Eurotiales</taxon>
        <taxon>Aspergillaceae</taxon>
        <taxon>Penicillium</taxon>
    </lineage>
</organism>
<dbReference type="Pfam" id="PF00173">
    <property type="entry name" value="Cyt-b5"/>
    <property type="match status" value="1"/>
</dbReference>
<reference evidence="7" key="1">
    <citation type="submission" date="2022-12" db="EMBL/GenBank/DDBJ databases">
        <authorList>
            <person name="Petersen C."/>
        </authorList>
    </citation>
    <scope>NUCLEOTIDE SEQUENCE</scope>
    <source>
        <strain evidence="7">IBT 21472</strain>
    </source>
</reference>
<keyword evidence="2 4" id="KW-0479">Metal-binding</keyword>
<sequence>MGWAGVVTLVATAGYFLYRHPPRSWTTEHPSATPDPGPEARPTPTSEPLPARHDEGFSTPPPIEIEEESSPTTPKASASSAPLPVLAVPALNLESDTSDTRSAATKPPALQNMNGSTTPQPTDHNDQFSQTKSQPQFLTPRTLPQAQKPPTLSAPANTSSLMPPPSVPRLRATPQPNRAPPGLQPLRSNASSLMPPPSAAAGLRVPPSGGGGGLSNSTLKPSLKKNTRKVVLDPGYSPLDWAALAANPKSQLRGVGVPPGLLRVTPSMLKIQNGRKGRDAWTSYQGKVYNIQPYVPYHPGGKGELLRGAGKDSAQLFQEIHPWVNWDGILSECLIGILVSENDTQSENALDAMD</sequence>
<dbReference type="SUPFAM" id="SSF55856">
    <property type="entry name" value="Cytochrome b5-like heme/steroid binding domain"/>
    <property type="match status" value="1"/>
</dbReference>
<dbReference type="EMBL" id="JAPZBO010000008">
    <property type="protein sequence ID" value="KAJ5307763.1"/>
    <property type="molecule type" value="Genomic_DNA"/>
</dbReference>
<dbReference type="AlphaFoldDB" id="A0A9W9PU70"/>
<evidence type="ECO:0000256" key="1">
    <source>
        <dbReference type="ARBA" id="ARBA00022617"/>
    </source>
</evidence>
<feature type="compositionally biased region" description="Polar residues" evidence="5">
    <location>
        <begin position="111"/>
        <end position="161"/>
    </location>
</feature>